<feature type="region of interest" description="Disordered" evidence="1">
    <location>
        <begin position="74"/>
        <end position="142"/>
    </location>
</feature>
<sequence>MTPDLEAAGYATEKTRGPSITALPQGTSEEAHYAPPCKLRIAPCRTTTNRSYRRTAAKTGTYELTKPYCETAAKAGTHRLTKPRKKSRILKKKKTEKTPEKFETEKKRRLKRPGEKKQRPKKKEKPEKKRLIKKRSSKKEKT</sequence>
<feature type="compositionally biased region" description="Basic residues" evidence="1">
    <location>
        <begin position="76"/>
        <end position="95"/>
    </location>
</feature>
<reference evidence="2 3" key="2">
    <citation type="journal article" date="2018" name="New Phytol.">
        <title>High intraspecific genome diversity in the model arbuscular mycorrhizal symbiont Rhizophagus irregularis.</title>
        <authorList>
            <person name="Chen E.C.H."/>
            <person name="Morin E."/>
            <person name="Beaudet D."/>
            <person name="Noel J."/>
            <person name="Yildirir G."/>
            <person name="Ndikumana S."/>
            <person name="Charron P."/>
            <person name="St-Onge C."/>
            <person name="Giorgi J."/>
            <person name="Kruger M."/>
            <person name="Marton T."/>
            <person name="Ropars J."/>
            <person name="Grigoriev I.V."/>
            <person name="Hainaut M."/>
            <person name="Henrissat B."/>
            <person name="Roux C."/>
            <person name="Martin F."/>
            <person name="Corradi N."/>
        </authorList>
    </citation>
    <scope>NUCLEOTIDE SEQUENCE [LARGE SCALE GENOMIC DNA]</scope>
    <source>
        <strain evidence="2 3">DAOM 197198</strain>
    </source>
</reference>
<gene>
    <name evidence="2" type="ORF">GLOIN_2v1471321</name>
</gene>
<evidence type="ECO:0000313" key="3">
    <source>
        <dbReference type="Proteomes" id="UP000018888"/>
    </source>
</evidence>
<protein>
    <submittedName>
        <fullName evidence="2">Uncharacterized protein</fullName>
    </submittedName>
</protein>
<dbReference type="EMBL" id="AUPC02000015">
    <property type="protein sequence ID" value="POG80852.1"/>
    <property type="molecule type" value="Genomic_DNA"/>
</dbReference>
<keyword evidence="3" id="KW-1185">Reference proteome</keyword>
<dbReference type="AlphaFoldDB" id="A0A2P4QTA8"/>
<name>A0A2P4QTA8_RHIID</name>
<dbReference type="VEuPathDB" id="FungiDB:RhiirFUN_005126"/>
<evidence type="ECO:0000256" key="1">
    <source>
        <dbReference type="SAM" id="MobiDB-lite"/>
    </source>
</evidence>
<feature type="compositionally biased region" description="Basic residues" evidence="1">
    <location>
        <begin position="130"/>
        <end position="142"/>
    </location>
</feature>
<feature type="compositionally biased region" description="Basic and acidic residues" evidence="1">
    <location>
        <begin position="96"/>
        <end position="117"/>
    </location>
</feature>
<reference evidence="2 3" key="1">
    <citation type="journal article" date="2013" name="Proc. Natl. Acad. Sci. U.S.A.">
        <title>Genome of an arbuscular mycorrhizal fungus provides insight into the oldest plant symbiosis.</title>
        <authorList>
            <person name="Tisserant E."/>
            <person name="Malbreil M."/>
            <person name="Kuo A."/>
            <person name="Kohler A."/>
            <person name="Symeonidi A."/>
            <person name="Balestrini R."/>
            <person name="Charron P."/>
            <person name="Duensing N."/>
            <person name="Frei Dit Frey N."/>
            <person name="Gianinazzi-Pearson V."/>
            <person name="Gilbert L.B."/>
            <person name="Handa Y."/>
            <person name="Herr J.R."/>
            <person name="Hijri M."/>
            <person name="Koul R."/>
            <person name="Kawaguchi M."/>
            <person name="Krajinski F."/>
            <person name="Lammers P.J."/>
            <person name="Masclaux F.G."/>
            <person name="Murat C."/>
            <person name="Morin E."/>
            <person name="Ndikumana S."/>
            <person name="Pagni M."/>
            <person name="Petitpierre D."/>
            <person name="Requena N."/>
            <person name="Rosikiewicz P."/>
            <person name="Riley R."/>
            <person name="Saito K."/>
            <person name="San Clemente H."/>
            <person name="Shapiro H."/>
            <person name="van Tuinen D."/>
            <person name="Becard G."/>
            <person name="Bonfante P."/>
            <person name="Paszkowski U."/>
            <person name="Shachar-Hill Y.Y."/>
            <person name="Tuskan G.A."/>
            <person name="Young P.W."/>
            <person name="Sanders I.R."/>
            <person name="Henrissat B."/>
            <person name="Rensing S.A."/>
            <person name="Grigoriev I.V."/>
            <person name="Corradi N."/>
            <person name="Roux C."/>
            <person name="Martin F."/>
        </authorList>
    </citation>
    <scope>NUCLEOTIDE SEQUENCE [LARGE SCALE GENOMIC DNA]</scope>
    <source>
        <strain evidence="2 3">DAOM 197198</strain>
    </source>
</reference>
<comment type="caution">
    <text evidence="2">The sequence shown here is derived from an EMBL/GenBank/DDBJ whole genome shotgun (WGS) entry which is preliminary data.</text>
</comment>
<accession>A0A2P4QTA8</accession>
<dbReference type="Proteomes" id="UP000018888">
    <property type="component" value="Unassembled WGS sequence"/>
</dbReference>
<evidence type="ECO:0000313" key="2">
    <source>
        <dbReference type="EMBL" id="POG80852.1"/>
    </source>
</evidence>
<proteinExistence type="predicted"/>
<organism evidence="2 3">
    <name type="scientific">Rhizophagus irregularis (strain DAOM 181602 / DAOM 197198 / MUCL 43194)</name>
    <name type="common">Arbuscular mycorrhizal fungus</name>
    <name type="synonym">Glomus intraradices</name>
    <dbReference type="NCBI Taxonomy" id="747089"/>
    <lineage>
        <taxon>Eukaryota</taxon>
        <taxon>Fungi</taxon>
        <taxon>Fungi incertae sedis</taxon>
        <taxon>Mucoromycota</taxon>
        <taxon>Glomeromycotina</taxon>
        <taxon>Glomeromycetes</taxon>
        <taxon>Glomerales</taxon>
        <taxon>Glomeraceae</taxon>
        <taxon>Rhizophagus</taxon>
    </lineage>
</organism>
<feature type="region of interest" description="Disordered" evidence="1">
    <location>
        <begin position="1"/>
        <end position="34"/>
    </location>
</feature>